<organism evidence="3 4">
    <name type="scientific">Roridomyces roridus</name>
    <dbReference type="NCBI Taxonomy" id="1738132"/>
    <lineage>
        <taxon>Eukaryota</taxon>
        <taxon>Fungi</taxon>
        <taxon>Dikarya</taxon>
        <taxon>Basidiomycota</taxon>
        <taxon>Agaricomycotina</taxon>
        <taxon>Agaricomycetes</taxon>
        <taxon>Agaricomycetidae</taxon>
        <taxon>Agaricales</taxon>
        <taxon>Marasmiineae</taxon>
        <taxon>Mycenaceae</taxon>
        <taxon>Roridomyces</taxon>
    </lineage>
</organism>
<dbReference type="Pfam" id="PF02179">
    <property type="entry name" value="BAG"/>
    <property type="match status" value="1"/>
</dbReference>
<dbReference type="InterPro" id="IPR003103">
    <property type="entry name" value="BAG_domain"/>
</dbReference>
<dbReference type="InterPro" id="IPR036533">
    <property type="entry name" value="BAG_dom_sf"/>
</dbReference>
<keyword evidence="4" id="KW-1185">Reference proteome</keyword>
<evidence type="ECO:0000259" key="2">
    <source>
        <dbReference type="Pfam" id="PF02179"/>
    </source>
</evidence>
<feature type="compositionally biased region" description="Low complexity" evidence="1">
    <location>
        <begin position="221"/>
        <end position="231"/>
    </location>
</feature>
<dbReference type="GO" id="GO:0051087">
    <property type="term" value="F:protein-folding chaperone binding"/>
    <property type="evidence" value="ECO:0007669"/>
    <property type="project" value="InterPro"/>
</dbReference>
<evidence type="ECO:0000256" key="1">
    <source>
        <dbReference type="SAM" id="MobiDB-lite"/>
    </source>
</evidence>
<dbReference type="SUPFAM" id="SSF63491">
    <property type="entry name" value="BAG domain"/>
    <property type="match status" value="1"/>
</dbReference>
<gene>
    <name evidence="3" type="ORF">FB45DRAFT_945094</name>
</gene>
<dbReference type="EMBL" id="JARKIF010000042">
    <property type="protein sequence ID" value="KAJ7609000.1"/>
    <property type="molecule type" value="Genomic_DNA"/>
</dbReference>
<dbReference type="AlphaFoldDB" id="A0AAD7FAV4"/>
<name>A0AAD7FAV4_9AGAR</name>
<feature type="compositionally biased region" description="Polar residues" evidence="1">
    <location>
        <begin position="17"/>
        <end position="34"/>
    </location>
</feature>
<feature type="region of interest" description="Disordered" evidence="1">
    <location>
        <begin position="1"/>
        <end position="72"/>
    </location>
</feature>
<feature type="compositionally biased region" description="Low complexity" evidence="1">
    <location>
        <begin position="261"/>
        <end position="281"/>
    </location>
</feature>
<feature type="compositionally biased region" description="Low complexity" evidence="1">
    <location>
        <begin position="47"/>
        <end position="59"/>
    </location>
</feature>
<comment type="caution">
    <text evidence="3">The sequence shown here is derived from an EMBL/GenBank/DDBJ whole genome shotgun (WGS) entry which is preliminary data.</text>
</comment>
<feature type="region of interest" description="Disordered" evidence="1">
    <location>
        <begin position="217"/>
        <end position="342"/>
    </location>
</feature>
<accession>A0AAD7FAV4</accession>
<reference evidence="3" key="1">
    <citation type="submission" date="2023-03" db="EMBL/GenBank/DDBJ databases">
        <title>Massive genome expansion in bonnet fungi (Mycena s.s.) driven by repeated elements and novel gene families across ecological guilds.</title>
        <authorList>
            <consortium name="Lawrence Berkeley National Laboratory"/>
            <person name="Harder C.B."/>
            <person name="Miyauchi S."/>
            <person name="Viragh M."/>
            <person name="Kuo A."/>
            <person name="Thoen E."/>
            <person name="Andreopoulos B."/>
            <person name="Lu D."/>
            <person name="Skrede I."/>
            <person name="Drula E."/>
            <person name="Henrissat B."/>
            <person name="Morin E."/>
            <person name="Kohler A."/>
            <person name="Barry K."/>
            <person name="LaButti K."/>
            <person name="Morin E."/>
            <person name="Salamov A."/>
            <person name="Lipzen A."/>
            <person name="Mereny Z."/>
            <person name="Hegedus B."/>
            <person name="Baldrian P."/>
            <person name="Stursova M."/>
            <person name="Weitz H."/>
            <person name="Taylor A."/>
            <person name="Grigoriev I.V."/>
            <person name="Nagy L.G."/>
            <person name="Martin F."/>
            <person name="Kauserud H."/>
        </authorList>
    </citation>
    <scope>NUCLEOTIDE SEQUENCE</scope>
    <source>
        <strain evidence="3">9284</strain>
    </source>
</reference>
<feature type="compositionally biased region" description="Acidic residues" evidence="1">
    <location>
        <begin position="329"/>
        <end position="342"/>
    </location>
</feature>
<evidence type="ECO:0000313" key="4">
    <source>
        <dbReference type="Proteomes" id="UP001221142"/>
    </source>
</evidence>
<dbReference type="Proteomes" id="UP001221142">
    <property type="component" value="Unassembled WGS sequence"/>
</dbReference>
<evidence type="ECO:0000313" key="3">
    <source>
        <dbReference type="EMBL" id="KAJ7609000.1"/>
    </source>
</evidence>
<proteinExistence type="predicted"/>
<dbReference type="Gene3D" id="1.20.58.120">
    <property type="entry name" value="BAG domain"/>
    <property type="match status" value="1"/>
</dbReference>
<feature type="domain" description="BAG" evidence="2">
    <location>
        <begin position="137"/>
        <end position="176"/>
    </location>
</feature>
<protein>
    <recommendedName>
        <fullName evidence="2">BAG domain-containing protein</fullName>
    </recommendedName>
</protein>
<sequence>MFFGAHPEVHTPKAPEASSSKPAETGSSSSLKQQSAEERDLAEAIRLSLAEAAPASSSSDKGKAPAPAPAVDIASSTAEVRSIDASFNTLAADFAFPDELDFSKSRAASPTRDGQEPSAISRLSYSARNHAVREHHQALSALLARLDAVESFGDEGLRHARKEAVGRVEGALDEVEGVIESRWRKWAGKERVQSPVPVVTEPVLEAAVVVHAVEPADELESAPAPHAAASSVDAVEQTPSYPPTVDDTLRPSSPVGEPAPALLAADVSAESASESEAVDAVPPTVDVTSEESVDTLRPSSPVASEVDTVLLPATPESDAQQPLKRASSLDEDVASDWSEVDA</sequence>